<name>A0A8S3Q6S5_MYTED</name>
<accession>A0A8S3Q6S5</accession>
<feature type="domain" description="Apple" evidence="1">
    <location>
        <begin position="759"/>
        <end position="838"/>
    </location>
</feature>
<dbReference type="InterPro" id="IPR036056">
    <property type="entry name" value="Fibrinogen-like_C"/>
</dbReference>
<sequence length="1059" mass="120308">MSSIPEKKFLCLIKLSYDISLKVTRAYTEINVLSKYDNRVSTFLNRNKHDIFHMWTDTTCCQCVSKGGTHSKSNCSLNRRQIEILFEFQGNIEPGHFKTGKPSNKVIQHCLCRMSERSVSLNDLDIHLLETLLKQFANLEMDDKKWLSTIRETRNCIAHVTSTTEFDPGRLDKWWMKLEGSIIGLVGKIPPAFYGEAIESQINALKNSNMEAIYAKKLMDDVKAENMILLQGLDERSDTRIGHCENNIKQTITENNIDLKLYVDSLLDEKTGGLMRKLEELEAKIEASAKLDPNTNFRSDHDMTRKIHVACQVEADDIDELLTIQNLSDPDIVATVESGDEGFKVVNVKQKCILLELTASPEILSSEERLLNAIDQLINQVVLAGNLDTRVPGKMTLNFTFTSPLSREELDVFSRVFCTIDKYENIDSDLMNQIQDCSTGTVTRETQTEIVTEDYACQVDMKCKQCSMIDELSNELEDALLIPNEECSSDVEVDSGSLYSNAVTLDNDNQNDEKYIEEAEAKEVLVDSKHSKWNIFAGKSVERINAPTGTELVQEYKFDSYGKKQLVKTDWKYDVHERIPLQDYPSKLAVIDADTVALIMRDRDYILIFNTYNRKSTKINVRQKLCGIGYSNKRLYVGCNDETIKVLSLDGDLKETIEIPGTEIHNMYVSENGQIYFTSYIDDKLMCIDTRSKQVIIIQNSKLLKPRGITMDENDNILVTCHRSTQVFRYLDNIETNSNMLFKLDISVLFVLFLFNVECNEIKTDVFRIDDNIRVISGSTEIENSKVLSFSKCAALCSRVTSCCTATYNKGTKQCQLYSCCNPTTQASNGMKTVTKISLSDTLKTTSFLDCDISSACISGIYDIFTINGNGMKVYCDMTGGGKWTVIQRRVDNSVDFNLHWSSYKTGFGNLSGIFGNDNLYNILNSRSYTLRFDLEDWNGDVRYAEYSTFRIADESDNYRLTIGGYNSASTVPDGTGDEWGGNINGQEFSTRDRDNDGFNTFYVCSDEHGGGWWYNRCSWANVNAIYYPSPTNGRRTIYWKPWTGRDSLKYVAMKIKVL</sequence>
<dbReference type="AlphaFoldDB" id="A0A8S3Q6S5"/>
<comment type="caution">
    <text evidence="3">The sequence shown here is derived from an EMBL/GenBank/DDBJ whole genome shotgun (WGS) entry which is preliminary data.</text>
</comment>
<dbReference type="PANTHER" id="PTHR19143:SF394">
    <property type="entry name" value="ANGIOPOIETIN-RELATED PROTEIN 3-LIKE"/>
    <property type="match status" value="1"/>
</dbReference>
<dbReference type="Pfam" id="PF00147">
    <property type="entry name" value="Fibrinogen_C"/>
    <property type="match status" value="1"/>
</dbReference>
<dbReference type="SUPFAM" id="SSF56496">
    <property type="entry name" value="Fibrinogen C-terminal domain-like"/>
    <property type="match status" value="1"/>
</dbReference>
<evidence type="ECO:0000259" key="2">
    <source>
        <dbReference type="PROSITE" id="PS51406"/>
    </source>
</evidence>
<dbReference type="PANTHER" id="PTHR19143">
    <property type="entry name" value="FIBRINOGEN/TENASCIN/ANGIOPOEITIN"/>
    <property type="match status" value="1"/>
</dbReference>
<organism evidence="3 4">
    <name type="scientific">Mytilus edulis</name>
    <name type="common">Blue mussel</name>
    <dbReference type="NCBI Taxonomy" id="6550"/>
    <lineage>
        <taxon>Eukaryota</taxon>
        <taxon>Metazoa</taxon>
        <taxon>Spiralia</taxon>
        <taxon>Lophotrochozoa</taxon>
        <taxon>Mollusca</taxon>
        <taxon>Bivalvia</taxon>
        <taxon>Autobranchia</taxon>
        <taxon>Pteriomorphia</taxon>
        <taxon>Mytilida</taxon>
        <taxon>Mytiloidea</taxon>
        <taxon>Mytilidae</taxon>
        <taxon>Mytilinae</taxon>
        <taxon>Mytilus</taxon>
    </lineage>
</organism>
<evidence type="ECO:0000313" key="3">
    <source>
        <dbReference type="EMBL" id="CAG2191372.1"/>
    </source>
</evidence>
<dbReference type="InterPro" id="IPR003609">
    <property type="entry name" value="Pan_app"/>
</dbReference>
<dbReference type="PROSITE" id="PS51406">
    <property type="entry name" value="FIBRINOGEN_C_2"/>
    <property type="match status" value="1"/>
</dbReference>
<evidence type="ECO:0000313" key="4">
    <source>
        <dbReference type="Proteomes" id="UP000683360"/>
    </source>
</evidence>
<dbReference type="SMART" id="SM00186">
    <property type="entry name" value="FBG"/>
    <property type="match status" value="1"/>
</dbReference>
<dbReference type="InterPro" id="IPR002181">
    <property type="entry name" value="Fibrinogen_a/b/g_C_dom"/>
</dbReference>
<dbReference type="PROSITE" id="PS50948">
    <property type="entry name" value="PAN"/>
    <property type="match status" value="1"/>
</dbReference>
<dbReference type="GO" id="GO:0005615">
    <property type="term" value="C:extracellular space"/>
    <property type="evidence" value="ECO:0007669"/>
    <property type="project" value="TreeGrafter"/>
</dbReference>
<proteinExistence type="predicted"/>
<dbReference type="Proteomes" id="UP000683360">
    <property type="component" value="Unassembled WGS sequence"/>
</dbReference>
<protein>
    <submittedName>
        <fullName evidence="3">Ryncolin-2,Ryncolin-1,Ficolin-1-A,Fibrinogen-like protein 1,Ryncolin-3,Ficolin-1-B</fullName>
    </submittedName>
</protein>
<dbReference type="OrthoDB" id="10384064at2759"/>
<evidence type="ECO:0000259" key="1">
    <source>
        <dbReference type="PROSITE" id="PS50948"/>
    </source>
</evidence>
<dbReference type="Gene3D" id="2.120.10.30">
    <property type="entry name" value="TolB, C-terminal domain"/>
    <property type="match status" value="1"/>
</dbReference>
<reference evidence="3" key="1">
    <citation type="submission" date="2021-03" db="EMBL/GenBank/DDBJ databases">
        <authorList>
            <person name="Bekaert M."/>
        </authorList>
    </citation>
    <scope>NUCLEOTIDE SEQUENCE</scope>
</reference>
<dbReference type="CDD" id="cd00087">
    <property type="entry name" value="FReD"/>
    <property type="match status" value="1"/>
</dbReference>
<dbReference type="InterPro" id="IPR050373">
    <property type="entry name" value="Fibrinogen_C-term_domain"/>
</dbReference>
<keyword evidence="4" id="KW-1185">Reference proteome</keyword>
<feature type="domain" description="Fibrinogen C-terminal" evidence="2">
    <location>
        <begin position="842"/>
        <end position="1059"/>
    </location>
</feature>
<dbReference type="InterPro" id="IPR011042">
    <property type="entry name" value="6-blade_b-propeller_TolB-like"/>
</dbReference>
<dbReference type="Gene3D" id="3.90.215.10">
    <property type="entry name" value="Gamma Fibrinogen, chain A, domain 1"/>
    <property type="match status" value="1"/>
</dbReference>
<dbReference type="SUPFAM" id="SSF63825">
    <property type="entry name" value="YWTD domain"/>
    <property type="match status" value="1"/>
</dbReference>
<gene>
    <name evidence="3" type="ORF">MEDL_6617</name>
</gene>
<dbReference type="InterPro" id="IPR014716">
    <property type="entry name" value="Fibrinogen_a/b/g_C_1"/>
</dbReference>
<dbReference type="EMBL" id="CAJPWZ010000360">
    <property type="protein sequence ID" value="CAG2191372.1"/>
    <property type="molecule type" value="Genomic_DNA"/>
</dbReference>